<evidence type="ECO:0000259" key="1">
    <source>
        <dbReference type="Pfam" id="PF01261"/>
    </source>
</evidence>
<name>A0A7J3JQ92_9CREN</name>
<dbReference type="GO" id="GO:0016853">
    <property type="term" value="F:isomerase activity"/>
    <property type="evidence" value="ECO:0007669"/>
    <property type="project" value="UniProtKB-KW"/>
</dbReference>
<dbReference type="Pfam" id="PF01261">
    <property type="entry name" value="AP_endonuc_2"/>
    <property type="match status" value="1"/>
</dbReference>
<protein>
    <submittedName>
        <fullName evidence="2">Sugar phosphate isomerase/epimerase</fullName>
    </submittedName>
</protein>
<dbReference type="SUPFAM" id="SSF51658">
    <property type="entry name" value="Xylose isomerase-like"/>
    <property type="match status" value="1"/>
</dbReference>
<sequence length="269" mass="31199">MGAKMLPRIALQLYSLRYELQEDFENVLEKIASIGFEGVEFAGFYGKEPDKLRELLYRLGLDVAGAHIPINAFIESEIEKTITFNQSLGNRFLIIPGLPEELRRTKDDWVKFSETLNSISKKLACYKMNVGYHNHRIEFTVIEGERPWDIVFSRTSKEIIMQLDIGHALAAQLSDDEIIDLIKRYRGRAVTVHAKEYSKKKAEMFKDIHKGYEVVIGEGETKWIEILKALRDYGKTEWIIIEQETYPYKPPIESVKRSFQFLSDILTTL</sequence>
<dbReference type="EMBL" id="DTBZ01000072">
    <property type="protein sequence ID" value="HGQ17983.1"/>
    <property type="molecule type" value="Genomic_DNA"/>
</dbReference>
<proteinExistence type="predicted"/>
<accession>A0A7J3JQ92</accession>
<reference evidence="2" key="1">
    <citation type="journal article" date="2020" name="mSystems">
        <title>Genome- and Community-Level Interaction Insights into Carbon Utilization and Element Cycling Functions of Hydrothermarchaeota in Hydrothermal Sediment.</title>
        <authorList>
            <person name="Zhou Z."/>
            <person name="Liu Y."/>
            <person name="Xu W."/>
            <person name="Pan J."/>
            <person name="Luo Z.H."/>
            <person name="Li M."/>
        </authorList>
    </citation>
    <scope>NUCLEOTIDE SEQUENCE [LARGE SCALE GENOMIC DNA]</scope>
    <source>
        <strain evidence="2">SpSt-657</strain>
    </source>
</reference>
<dbReference type="PANTHER" id="PTHR12110:SF41">
    <property type="entry name" value="INOSOSE DEHYDRATASE"/>
    <property type="match status" value="1"/>
</dbReference>
<dbReference type="AlphaFoldDB" id="A0A7J3JQ92"/>
<dbReference type="InterPro" id="IPR036237">
    <property type="entry name" value="Xyl_isomerase-like_sf"/>
</dbReference>
<comment type="caution">
    <text evidence="2">The sequence shown here is derived from an EMBL/GenBank/DDBJ whole genome shotgun (WGS) entry which is preliminary data.</text>
</comment>
<organism evidence="2">
    <name type="scientific">Ignisphaera aggregans</name>
    <dbReference type="NCBI Taxonomy" id="334771"/>
    <lineage>
        <taxon>Archaea</taxon>
        <taxon>Thermoproteota</taxon>
        <taxon>Thermoprotei</taxon>
        <taxon>Desulfurococcales</taxon>
        <taxon>Desulfurococcaceae</taxon>
        <taxon>Ignisphaera</taxon>
    </lineage>
</organism>
<evidence type="ECO:0000313" key="2">
    <source>
        <dbReference type="EMBL" id="HGQ17983.1"/>
    </source>
</evidence>
<feature type="domain" description="Xylose isomerase-like TIM barrel" evidence="1">
    <location>
        <begin position="28"/>
        <end position="263"/>
    </location>
</feature>
<dbReference type="PANTHER" id="PTHR12110">
    <property type="entry name" value="HYDROXYPYRUVATE ISOMERASE"/>
    <property type="match status" value="1"/>
</dbReference>
<keyword evidence="2" id="KW-0413">Isomerase</keyword>
<dbReference type="InterPro" id="IPR013022">
    <property type="entry name" value="Xyl_isomerase-like_TIM-brl"/>
</dbReference>
<dbReference type="InterPro" id="IPR050312">
    <property type="entry name" value="IolE/XylAMocC-like"/>
</dbReference>
<dbReference type="Gene3D" id="3.20.20.150">
    <property type="entry name" value="Divalent-metal-dependent TIM barrel enzymes"/>
    <property type="match status" value="1"/>
</dbReference>
<gene>
    <name evidence="2" type="ORF">ENU30_03235</name>
</gene>